<evidence type="ECO:0000256" key="1">
    <source>
        <dbReference type="ARBA" id="ARBA00002869"/>
    </source>
</evidence>
<dbReference type="FunCoup" id="A0A420WIM1">
    <property type="interactions" value="509"/>
</dbReference>
<dbReference type="InterPro" id="IPR036803">
    <property type="entry name" value="Porphobilinogen_deaminase_C_sf"/>
</dbReference>
<dbReference type="InterPro" id="IPR022419">
    <property type="entry name" value="Porphobilin_deaminase_cofac_BS"/>
</dbReference>
<dbReference type="InterPro" id="IPR022417">
    <property type="entry name" value="Porphobilin_deaminase_N"/>
</dbReference>
<evidence type="ECO:0000256" key="5">
    <source>
        <dbReference type="ARBA" id="ARBA00022679"/>
    </source>
</evidence>
<comment type="cofactor">
    <cofactor evidence="8">
        <name>dipyrromethane</name>
        <dbReference type="ChEBI" id="CHEBI:60342"/>
    </cofactor>
    <text evidence="8">Binds 1 dipyrromethane group covalently.</text>
</comment>
<dbReference type="PRINTS" id="PR00151">
    <property type="entry name" value="PORPHBDMNASE"/>
</dbReference>
<dbReference type="HAMAP" id="MF_00260">
    <property type="entry name" value="Porphobil_deam"/>
    <property type="match status" value="1"/>
</dbReference>
<evidence type="ECO:0000259" key="10">
    <source>
        <dbReference type="Pfam" id="PF03900"/>
    </source>
</evidence>
<dbReference type="GO" id="GO:0005737">
    <property type="term" value="C:cytoplasm"/>
    <property type="evidence" value="ECO:0007669"/>
    <property type="project" value="UniProtKB-UniRule"/>
</dbReference>
<evidence type="ECO:0000313" key="11">
    <source>
        <dbReference type="EMBL" id="RKQ70796.1"/>
    </source>
</evidence>
<keyword evidence="12" id="KW-1185">Reference proteome</keyword>
<evidence type="ECO:0000259" key="9">
    <source>
        <dbReference type="Pfam" id="PF01379"/>
    </source>
</evidence>
<dbReference type="InterPro" id="IPR000860">
    <property type="entry name" value="HemC"/>
</dbReference>
<dbReference type="InParanoid" id="A0A420WIM1"/>
<comment type="pathway">
    <text evidence="2">Porphyrin-containing compound metabolism; protoporphyrin-IX biosynthesis; coproporphyrinogen-III from 5-aminolevulinate: step 2/4.</text>
</comment>
<feature type="domain" description="Porphobilinogen deaminase C-terminal" evidence="10">
    <location>
        <begin position="226"/>
        <end position="296"/>
    </location>
</feature>
<dbReference type="GO" id="GO:0004418">
    <property type="term" value="F:hydroxymethylbilane synthase activity"/>
    <property type="evidence" value="ECO:0007669"/>
    <property type="project" value="UniProtKB-UniRule"/>
</dbReference>
<dbReference type="PANTHER" id="PTHR11557">
    <property type="entry name" value="PORPHOBILINOGEN DEAMINASE"/>
    <property type="match status" value="1"/>
</dbReference>
<feature type="domain" description="Porphobilinogen deaminase N-terminal" evidence="9">
    <location>
        <begin position="5"/>
        <end position="212"/>
    </location>
</feature>
<dbReference type="Pfam" id="PF03900">
    <property type="entry name" value="Porphobil_deamC"/>
    <property type="match status" value="1"/>
</dbReference>
<dbReference type="NCBIfam" id="TIGR00212">
    <property type="entry name" value="hemC"/>
    <property type="match status" value="1"/>
</dbReference>
<comment type="miscellaneous">
    <text evidence="8">The porphobilinogen subunits are added to the dipyrromethane group.</text>
</comment>
<dbReference type="SUPFAM" id="SSF53850">
    <property type="entry name" value="Periplasmic binding protein-like II"/>
    <property type="match status" value="1"/>
</dbReference>
<evidence type="ECO:0000313" key="12">
    <source>
        <dbReference type="Proteomes" id="UP000282211"/>
    </source>
</evidence>
<proteinExistence type="inferred from homology"/>
<dbReference type="EC" id="2.5.1.61" evidence="8"/>
<dbReference type="GO" id="GO:0006782">
    <property type="term" value="P:protoporphyrinogen IX biosynthetic process"/>
    <property type="evidence" value="ECO:0007669"/>
    <property type="project" value="UniProtKB-UniRule"/>
</dbReference>
<dbReference type="UniPathway" id="UPA00251">
    <property type="reaction ID" value="UER00319"/>
</dbReference>
<dbReference type="Gene3D" id="3.40.190.10">
    <property type="entry name" value="Periplasmic binding protein-like II"/>
    <property type="match status" value="2"/>
</dbReference>
<evidence type="ECO:0000256" key="8">
    <source>
        <dbReference type="HAMAP-Rule" id="MF_00260"/>
    </source>
</evidence>
<evidence type="ECO:0000256" key="7">
    <source>
        <dbReference type="ARBA" id="ARBA00048169"/>
    </source>
</evidence>
<dbReference type="PANTHER" id="PTHR11557:SF0">
    <property type="entry name" value="PORPHOBILINOGEN DEAMINASE"/>
    <property type="match status" value="1"/>
</dbReference>
<dbReference type="AlphaFoldDB" id="A0A420WIM1"/>
<sequence length="309" mass="33604">MQQSLTIGTRGSPLALYQAYLVQRLLVEKTGMTPDQFPVKILKTSGDRLKGHLSAFGGKGLFTKELEEALVTGEIDLAVHSMKDVPTVGQDSLEITAILEREDPRDAFISKKYERLADLPKGALVGTASIRRRAQLSAMRPDIKFDLLRGNVGTRLQKLSDGVCDATFLACAGLKRLEQEHEITEIIDTDRMLPAPAQGAIGIETRKADTSATALIKPLNCKATELAITAERAFLRALDGSCRTPIAALAVWDGETMVFKGEVIAKDGSARFSNADQMPLSSTIEAYDFGYRLGEAVKQAAGPHIDWDE</sequence>
<accession>A0A420WIM1</accession>
<gene>
    <name evidence="8" type="primary">hemC</name>
    <name evidence="11" type="ORF">DES40_0096</name>
</gene>
<dbReference type="EMBL" id="RBII01000001">
    <property type="protein sequence ID" value="RKQ70796.1"/>
    <property type="molecule type" value="Genomic_DNA"/>
</dbReference>
<evidence type="ECO:0000256" key="2">
    <source>
        <dbReference type="ARBA" id="ARBA00004735"/>
    </source>
</evidence>
<evidence type="ECO:0000256" key="3">
    <source>
        <dbReference type="ARBA" id="ARBA00005638"/>
    </source>
</evidence>
<dbReference type="InterPro" id="IPR022418">
    <property type="entry name" value="Porphobilinogen_deaminase_C"/>
</dbReference>
<comment type="caution">
    <text evidence="11">The sequence shown here is derived from an EMBL/GenBank/DDBJ whole genome shotgun (WGS) entry which is preliminary data.</text>
</comment>
<protein>
    <recommendedName>
        <fullName evidence="8">Porphobilinogen deaminase</fullName>
        <shortName evidence="8">PBG</shortName>
        <ecNumber evidence="8">2.5.1.61</ecNumber>
    </recommendedName>
    <alternativeName>
        <fullName evidence="8">Hydroxymethylbilane synthase</fullName>
        <shortName evidence="8">HMBS</shortName>
    </alternativeName>
    <alternativeName>
        <fullName evidence="8">Pre-uroporphyrinogen synthase</fullName>
    </alternativeName>
</protein>
<dbReference type="FunFam" id="3.40.190.10:FF:000005">
    <property type="entry name" value="Porphobilinogen deaminase"/>
    <property type="match status" value="1"/>
</dbReference>
<dbReference type="Pfam" id="PF01379">
    <property type="entry name" value="Porphobil_deam"/>
    <property type="match status" value="1"/>
</dbReference>
<organism evidence="11 12">
    <name type="scientific">Litorimonas taeanensis</name>
    <dbReference type="NCBI Taxonomy" id="568099"/>
    <lineage>
        <taxon>Bacteria</taxon>
        <taxon>Pseudomonadati</taxon>
        <taxon>Pseudomonadota</taxon>
        <taxon>Alphaproteobacteria</taxon>
        <taxon>Maricaulales</taxon>
        <taxon>Robiginitomaculaceae</taxon>
    </lineage>
</organism>
<dbReference type="RefSeq" id="WP_121098621.1">
    <property type="nucleotide sequence ID" value="NZ_RBII01000001.1"/>
</dbReference>
<dbReference type="OrthoDB" id="9810298at2"/>
<dbReference type="SUPFAM" id="SSF54782">
    <property type="entry name" value="Porphobilinogen deaminase (hydroxymethylbilane synthase), C-terminal domain"/>
    <property type="match status" value="1"/>
</dbReference>
<dbReference type="PROSITE" id="PS00533">
    <property type="entry name" value="PORPHOBILINOGEN_DEAM"/>
    <property type="match status" value="1"/>
</dbReference>
<keyword evidence="5 8" id="KW-0808">Transferase</keyword>
<evidence type="ECO:0000256" key="6">
    <source>
        <dbReference type="ARBA" id="ARBA00023244"/>
    </source>
</evidence>
<keyword evidence="6 8" id="KW-0627">Porphyrin biosynthesis</keyword>
<dbReference type="Gene3D" id="3.30.160.40">
    <property type="entry name" value="Porphobilinogen deaminase, C-terminal domain"/>
    <property type="match status" value="1"/>
</dbReference>
<comment type="catalytic activity">
    <reaction evidence="7 8">
        <text>4 porphobilinogen + H2O = hydroxymethylbilane + 4 NH4(+)</text>
        <dbReference type="Rhea" id="RHEA:13185"/>
        <dbReference type="ChEBI" id="CHEBI:15377"/>
        <dbReference type="ChEBI" id="CHEBI:28938"/>
        <dbReference type="ChEBI" id="CHEBI:57845"/>
        <dbReference type="ChEBI" id="CHEBI:58126"/>
        <dbReference type="EC" id="2.5.1.61"/>
    </reaction>
</comment>
<dbReference type="PIRSF" id="PIRSF001438">
    <property type="entry name" value="4pyrrol_synth_OHMeBilane_synth"/>
    <property type="match status" value="1"/>
</dbReference>
<feature type="modified residue" description="S-(dipyrrolylmethanemethyl)cysteine" evidence="8">
    <location>
        <position position="242"/>
    </location>
</feature>
<dbReference type="Proteomes" id="UP000282211">
    <property type="component" value="Unassembled WGS sequence"/>
</dbReference>
<comment type="function">
    <text evidence="1 8">Tetrapolymerization of the monopyrrole PBG into the hydroxymethylbilane pre-uroporphyrinogen in several discrete steps.</text>
</comment>
<name>A0A420WIM1_9PROT</name>
<reference evidence="11 12" key="1">
    <citation type="submission" date="2018-10" db="EMBL/GenBank/DDBJ databases">
        <title>Genomic Encyclopedia of Type Strains, Phase IV (KMG-IV): sequencing the most valuable type-strain genomes for metagenomic binning, comparative biology and taxonomic classification.</title>
        <authorList>
            <person name="Goeker M."/>
        </authorList>
    </citation>
    <scope>NUCLEOTIDE SEQUENCE [LARGE SCALE GENOMIC DNA]</scope>
    <source>
        <strain evidence="11 12">DSM 22008</strain>
    </source>
</reference>
<evidence type="ECO:0000256" key="4">
    <source>
        <dbReference type="ARBA" id="ARBA00011245"/>
    </source>
</evidence>
<comment type="similarity">
    <text evidence="3 8">Belongs to the HMBS family.</text>
</comment>
<comment type="subunit">
    <text evidence="4 8">Monomer.</text>
</comment>